<comment type="caution">
    <text evidence="2">The sequence shown here is derived from an EMBL/GenBank/DDBJ whole genome shotgun (WGS) entry which is preliminary data.</text>
</comment>
<keyword evidence="1" id="KW-1133">Transmembrane helix</keyword>
<feature type="transmembrane region" description="Helical" evidence="1">
    <location>
        <begin position="6"/>
        <end position="31"/>
    </location>
</feature>
<evidence type="ECO:0000313" key="2">
    <source>
        <dbReference type="EMBL" id="MBE1533039.1"/>
    </source>
</evidence>
<keyword evidence="3" id="KW-1185">Reference proteome</keyword>
<evidence type="ECO:0000256" key="1">
    <source>
        <dbReference type="SAM" id="Phobius"/>
    </source>
</evidence>
<name>A0ABR9JRJ4_9ACTN</name>
<sequence length="45" mass="4440">MTGTVMATLAMWGTAALMLAVAGTAVTAFTLDRRRSAPGIGAGTA</sequence>
<accession>A0ABR9JRJ4</accession>
<reference evidence="2 3" key="1">
    <citation type="submission" date="2020-10" db="EMBL/GenBank/DDBJ databases">
        <title>Sequencing the genomes of 1000 actinobacteria strains.</title>
        <authorList>
            <person name="Klenk H.-P."/>
        </authorList>
    </citation>
    <scope>NUCLEOTIDE SEQUENCE [LARGE SCALE GENOMIC DNA]</scope>
    <source>
        <strain evidence="2 3">DSM 46744</strain>
    </source>
</reference>
<dbReference type="EMBL" id="JADBDZ010000001">
    <property type="protein sequence ID" value="MBE1533039.1"/>
    <property type="molecule type" value="Genomic_DNA"/>
</dbReference>
<protein>
    <submittedName>
        <fullName evidence="2">Energy-converting hydrogenase Eha subunit H</fullName>
    </submittedName>
</protein>
<gene>
    <name evidence="2" type="ORF">H4W34_002872</name>
</gene>
<keyword evidence="1" id="KW-0472">Membrane</keyword>
<evidence type="ECO:0000313" key="3">
    <source>
        <dbReference type="Proteomes" id="UP000627838"/>
    </source>
</evidence>
<proteinExistence type="predicted"/>
<keyword evidence="1" id="KW-0812">Transmembrane</keyword>
<dbReference type="RefSeq" id="WP_192759650.1">
    <property type="nucleotide sequence ID" value="NZ_JADBDZ010000001.1"/>
</dbReference>
<organism evidence="2 3">
    <name type="scientific">Actinomadura algeriensis</name>
    <dbReference type="NCBI Taxonomy" id="1679523"/>
    <lineage>
        <taxon>Bacteria</taxon>
        <taxon>Bacillati</taxon>
        <taxon>Actinomycetota</taxon>
        <taxon>Actinomycetes</taxon>
        <taxon>Streptosporangiales</taxon>
        <taxon>Thermomonosporaceae</taxon>
        <taxon>Actinomadura</taxon>
    </lineage>
</organism>
<dbReference type="Proteomes" id="UP000627838">
    <property type="component" value="Unassembled WGS sequence"/>
</dbReference>